<reference evidence="1" key="1">
    <citation type="submission" date="2015-06" db="UniProtKB">
        <authorList>
            <consortium name="EnsemblPlants"/>
        </authorList>
    </citation>
    <scope>IDENTIFICATION</scope>
</reference>
<sequence>MGGHGAMNHRHLRMTRHGWPWCHSGALHRLRATLSASSGFLTISSSTGPGANRPKTAFYDGQSVSPVGFNINFSGLLNLATEMGMEFPVMKMDIDGILYLREIELARCTF</sequence>
<dbReference type="AlphaFoldDB" id="J3KUM4"/>
<evidence type="ECO:0000313" key="2">
    <source>
        <dbReference type="Proteomes" id="UP000006038"/>
    </source>
</evidence>
<accession>J3KUM4</accession>
<evidence type="ECO:0000313" key="1">
    <source>
        <dbReference type="EnsemblPlants" id="OB0067G10040.1"/>
    </source>
</evidence>
<protein>
    <submittedName>
        <fullName evidence="1">Uncharacterized protein</fullName>
    </submittedName>
</protein>
<dbReference type="Gramene" id="OB0067G10040.1">
    <property type="protein sequence ID" value="OB0067G10040.1"/>
    <property type="gene ID" value="OB0067G10040"/>
</dbReference>
<dbReference type="Proteomes" id="UP000006038">
    <property type="component" value="Unassembled WGS sequence"/>
</dbReference>
<dbReference type="EnsemblPlants" id="OB0067G10040.1">
    <property type="protein sequence ID" value="OB0067G10040.1"/>
    <property type="gene ID" value="OB0067G10040"/>
</dbReference>
<name>J3KUM4_ORYBR</name>
<dbReference type="HOGENOM" id="CLU_2174902_0_0_1"/>
<keyword evidence="2" id="KW-1185">Reference proteome</keyword>
<proteinExistence type="predicted"/>
<organism evidence="1">
    <name type="scientific">Oryza brachyantha</name>
    <name type="common">malo sina</name>
    <dbReference type="NCBI Taxonomy" id="4533"/>
    <lineage>
        <taxon>Eukaryota</taxon>
        <taxon>Viridiplantae</taxon>
        <taxon>Streptophyta</taxon>
        <taxon>Embryophyta</taxon>
        <taxon>Tracheophyta</taxon>
        <taxon>Spermatophyta</taxon>
        <taxon>Magnoliopsida</taxon>
        <taxon>Liliopsida</taxon>
        <taxon>Poales</taxon>
        <taxon>Poaceae</taxon>
        <taxon>BOP clade</taxon>
        <taxon>Oryzoideae</taxon>
        <taxon>Oryzeae</taxon>
        <taxon>Oryzinae</taxon>
        <taxon>Oryza</taxon>
    </lineage>
</organism>